<accession>A0A2M6W109</accession>
<dbReference type="AlphaFoldDB" id="A0A2M6W109"/>
<proteinExistence type="predicted"/>
<evidence type="ECO:0000313" key="2">
    <source>
        <dbReference type="Proteomes" id="UP000229362"/>
    </source>
</evidence>
<name>A0A2M6W109_9BACT</name>
<evidence type="ECO:0000313" key="1">
    <source>
        <dbReference type="EMBL" id="PIT86473.1"/>
    </source>
</evidence>
<protein>
    <submittedName>
        <fullName evidence="1">Uncharacterized protein</fullName>
    </submittedName>
</protein>
<dbReference type="InterPro" id="IPR016084">
    <property type="entry name" value="Haem_Oase-like_multi-hlx"/>
</dbReference>
<gene>
    <name evidence="1" type="ORF">COU33_02970</name>
</gene>
<feature type="non-terminal residue" evidence="1">
    <location>
        <position position="1"/>
    </location>
</feature>
<dbReference type="Gene3D" id="1.20.910.10">
    <property type="entry name" value="Heme oxygenase-like"/>
    <property type="match status" value="1"/>
</dbReference>
<reference evidence="2" key="1">
    <citation type="submission" date="2017-09" db="EMBL/GenBank/DDBJ databases">
        <title>Depth-based differentiation of microbial function through sediment-hosted aquifers and enrichment of novel symbionts in the deep terrestrial subsurface.</title>
        <authorList>
            <person name="Probst A.J."/>
            <person name="Ladd B."/>
            <person name="Jarett J.K."/>
            <person name="Geller-Mcgrath D.E."/>
            <person name="Sieber C.M.K."/>
            <person name="Emerson J.B."/>
            <person name="Anantharaman K."/>
            <person name="Thomas B.C."/>
            <person name="Malmstrom R."/>
            <person name="Stieglmeier M."/>
            <person name="Klingl A."/>
            <person name="Woyke T."/>
            <person name="Ryan C.M."/>
            <person name="Banfield J.F."/>
        </authorList>
    </citation>
    <scope>NUCLEOTIDE SEQUENCE [LARGE SCALE GENOMIC DNA]</scope>
</reference>
<dbReference type="Proteomes" id="UP000229362">
    <property type="component" value="Unassembled WGS sequence"/>
</dbReference>
<sequence>QPLDVHIGALLFIEASIPTEFACILQKVEELFALNEKAKKYLEDHITHDAQKHFPELVSLLPAFESKKVVEGIDWMFTAKMEFYASLKDRL</sequence>
<dbReference type="EMBL" id="PFBZ01000129">
    <property type="protein sequence ID" value="PIT86473.1"/>
    <property type="molecule type" value="Genomic_DNA"/>
</dbReference>
<organism evidence="1 2">
    <name type="scientific">Candidatus Magasanikbacteria bacterium CG10_big_fil_rev_8_21_14_0_10_43_6</name>
    <dbReference type="NCBI Taxonomy" id="1974650"/>
    <lineage>
        <taxon>Bacteria</taxon>
        <taxon>Candidatus Magasanikiibacteriota</taxon>
    </lineage>
</organism>
<comment type="caution">
    <text evidence="1">The sequence shown here is derived from an EMBL/GenBank/DDBJ whole genome shotgun (WGS) entry which is preliminary data.</text>
</comment>